<dbReference type="AlphaFoldDB" id="A0A4Z2GTL4"/>
<evidence type="ECO:0000313" key="3">
    <source>
        <dbReference type="Proteomes" id="UP000314294"/>
    </source>
</evidence>
<feature type="compositionally biased region" description="Basic and acidic residues" evidence="1">
    <location>
        <begin position="79"/>
        <end position="93"/>
    </location>
</feature>
<name>A0A4Z2GTL4_9TELE</name>
<reference evidence="2 3" key="1">
    <citation type="submission" date="2019-03" db="EMBL/GenBank/DDBJ databases">
        <title>First draft genome of Liparis tanakae, snailfish: a comprehensive survey of snailfish specific genes.</title>
        <authorList>
            <person name="Kim W."/>
            <person name="Song I."/>
            <person name="Jeong J.-H."/>
            <person name="Kim D."/>
            <person name="Kim S."/>
            <person name="Ryu S."/>
            <person name="Song J.Y."/>
            <person name="Lee S.K."/>
        </authorList>
    </citation>
    <scope>NUCLEOTIDE SEQUENCE [LARGE SCALE GENOMIC DNA]</scope>
    <source>
        <tissue evidence="2">Muscle</tissue>
    </source>
</reference>
<proteinExistence type="predicted"/>
<organism evidence="2 3">
    <name type="scientific">Liparis tanakae</name>
    <name type="common">Tanaka's snailfish</name>
    <dbReference type="NCBI Taxonomy" id="230148"/>
    <lineage>
        <taxon>Eukaryota</taxon>
        <taxon>Metazoa</taxon>
        <taxon>Chordata</taxon>
        <taxon>Craniata</taxon>
        <taxon>Vertebrata</taxon>
        <taxon>Euteleostomi</taxon>
        <taxon>Actinopterygii</taxon>
        <taxon>Neopterygii</taxon>
        <taxon>Teleostei</taxon>
        <taxon>Neoteleostei</taxon>
        <taxon>Acanthomorphata</taxon>
        <taxon>Eupercaria</taxon>
        <taxon>Perciformes</taxon>
        <taxon>Cottioidei</taxon>
        <taxon>Cottales</taxon>
        <taxon>Liparidae</taxon>
        <taxon>Liparis</taxon>
    </lineage>
</organism>
<sequence length="191" mass="21141">MGNGRKGFMSRWGCIIVGVRKNVGIAAPARFMPPAHKDRESLHLNMKTNAGTGSARLWQTDMQREWLSMDQNESLQQQEELRSEAEHEAERRGRGALVLEAKTQSVPSGNGRTMAAGWLAPSMLARHRCARAVGSSGREKEESRAQQNSEPPFYLTTSTINGITSPTKRPAQWKQTATSLCLYAAIHHEAV</sequence>
<dbReference type="EMBL" id="SRLO01000417">
    <property type="protein sequence ID" value="TNN56937.1"/>
    <property type="molecule type" value="Genomic_DNA"/>
</dbReference>
<evidence type="ECO:0000256" key="1">
    <source>
        <dbReference type="SAM" id="MobiDB-lite"/>
    </source>
</evidence>
<feature type="region of interest" description="Disordered" evidence="1">
    <location>
        <begin position="71"/>
        <end position="93"/>
    </location>
</feature>
<feature type="compositionally biased region" description="Polar residues" evidence="1">
    <location>
        <begin position="145"/>
        <end position="170"/>
    </location>
</feature>
<keyword evidence="3" id="KW-1185">Reference proteome</keyword>
<comment type="caution">
    <text evidence="2">The sequence shown here is derived from an EMBL/GenBank/DDBJ whole genome shotgun (WGS) entry which is preliminary data.</text>
</comment>
<gene>
    <name evidence="2" type="ORF">EYF80_032835</name>
</gene>
<feature type="region of interest" description="Disordered" evidence="1">
    <location>
        <begin position="131"/>
        <end position="170"/>
    </location>
</feature>
<evidence type="ECO:0000313" key="2">
    <source>
        <dbReference type="EMBL" id="TNN56937.1"/>
    </source>
</evidence>
<dbReference type="Proteomes" id="UP000314294">
    <property type="component" value="Unassembled WGS sequence"/>
</dbReference>
<protein>
    <submittedName>
        <fullName evidence="2">Uncharacterized protein</fullName>
    </submittedName>
</protein>
<accession>A0A4Z2GTL4</accession>